<keyword evidence="4 7" id="KW-1133">Transmembrane helix</keyword>
<comment type="subcellular location">
    <subcellularLocation>
        <location evidence="1">Cell membrane</location>
        <topology evidence="1">Single-pass membrane protein</topology>
    </subcellularLocation>
</comment>
<keyword evidence="3 7" id="KW-0812">Transmembrane</keyword>
<evidence type="ECO:0000256" key="1">
    <source>
        <dbReference type="ARBA" id="ARBA00004162"/>
    </source>
</evidence>
<evidence type="ECO:0000259" key="8">
    <source>
        <dbReference type="Pfam" id="PF04024"/>
    </source>
</evidence>
<evidence type="ECO:0000256" key="6">
    <source>
        <dbReference type="SAM" id="MobiDB-lite"/>
    </source>
</evidence>
<dbReference type="EMBL" id="BAABFX010000023">
    <property type="protein sequence ID" value="GAA4393852.1"/>
    <property type="molecule type" value="Genomic_DNA"/>
</dbReference>
<feature type="transmembrane region" description="Helical" evidence="7">
    <location>
        <begin position="264"/>
        <end position="284"/>
    </location>
</feature>
<dbReference type="PANTHER" id="PTHR33885">
    <property type="entry name" value="PHAGE SHOCK PROTEIN C"/>
    <property type="match status" value="1"/>
</dbReference>
<feature type="compositionally biased region" description="Pro residues" evidence="6">
    <location>
        <begin position="172"/>
        <end position="185"/>
    </location>
</feature>
<gene>
    <name evidence="9" type="ORF">GCM10023153_14250</name>
</gene>
<dbReference type="PANTHER" id="PTHR33885:SF3">
    <property type="entry name" value="PHAGE SHOCK PROTEIN C"/>
    <property type="match status" value="1"/>
</dbReference>
<dbReference type="InterPro" id="IPR007168">
    <property type="entry name" value="Phageshock_PspC_N"/>
</dbReference>
<dbReference type="Pfam" id="PF04024">
    <property type="entry name" value="PspC"/>
    <property type="match status" value="1"/>
</dbReference>
<feature type="transmembrane region" description="Helical" evidence="7">
    <location>
        <begin position="322"/>
        <end position="339"/>
    </location>
</feature>
<feature type="transmembrane region" description="Helical" evidence="7">
    <location>
        <begin position="296"/>
        <end position="315"/>
    </location>
</feature>
<evidence type="ECO:0000256" key="7">
    <source>
        <dbReference type="SAM" id="Phobius"/>
    </source>
</evidence>
<evidence type="ECO:0000313" key="10">
    <source>
        <dbReference type="Proteomes" id="UP001500390"/>
    </source>
</evidence>
<proteinExistence type="predicted"/>
<keyword evidence="5 7" id="KW-0472">Membrane</keyword>
<feature type="region of interest" description="Disordered" evidence="6">
    <location>
        <begin position="163"/>
        <end position="262"/>
    </location>
</feature>
<dbReference type="RefSeq" id="WP_159903587.1">
    <property type="nucleotide sequence ID" value="NZ_BAABFX010000023.1"/>
</dbReference>
<feature type="region of interest" description="Disordered" evidence="6">
    <location>
        <begin position="1"/>
        <end position="22"/>
    </location>
</feature>
<accession>A0ABP8JNZ6</accession>
<feature type="compositionally biased region" description="Pro residues" evidence="6">
    <location>
        <begin position="7"/>
        <end position="20"/>
    </location>
</feature>
<reference evidence="10" key="1">
    <citation type="journal article" date="2019" name="Int. J. Syst. Evol. Microbiol.">
        <title>The Global Catalogue of Microorganisms (GCM) 10K type strain sequencing project: providing services to taxonomists for standard genome sequencing and annotation.</title>
        <authorList>
            <consortium name="The Broad Institute Genomics Platform"/>
            <consortium name="The Broad Institute Genome Sequencing Center for Infectious Disease"/>
            <person name="Wu L."/>
            <person name="Ma J."/>
        </authorList>
    </citation>
    <scope>NUCLEOTIDE SEQUENCE [LARGE SCALE GENOMIC DNA]</scope>
    <source>
        <strain evidence="10">JCM 17738</strain>
    </source>
</reference>
<feature type="transmembrane region" description="Helical" evidence="7">
    <location>
        <begin position="111"/>
        <end position="129"/>
    </location>
</feature>
<feature type="transmembrane region" description="Helical" evidence="7">
    <location>
        <begin position="64"/>
        <end position="90"/>
    </location>
</feature>
<comment type="caution">
    <text evidence="9">The sequence shown here is derived from an EMBL/GenBank/DDBJ whole genome shotgun (WGS) entry which is preliminary data.</text>
</comment>
<evidence type="ECO:0000256" key="4">
    <source>
        <dbReference type="ARBA" id="ARBA00022989"/>
    </source>
</evidence>
<evidence type="ECO:0000313" key="9">
    <source>
        <dbReference type="EMBL" id="GAA4393852.1"/>
    </source>
</evidence>
<feature type="domain" description="Phage shock protein PspC N-terminal" evidence="8">
    <location>
        <begin position="38"/>
        <end position="93"/>
    </location>
</feature>
<dbReference type="Proteomes" id="UP001500390">
    <property type="component" value="Unassembled WGS sequence"/>
</dbReference>
<organism evidence="9 10">
    <name type="scientific">Ornithinibacter aureus</name>
    <dbReference type="NCBI Taxonomy" id="622664"/>
    <lineage>
        <taxon>Bacteria</taxon>
        <taxon>Bacillati</taxon>
        <taxon>Actinomycetota</taxon>
        <taxon>Actinomycetes</taxon>
        <taxon>Micrococcales</taxon>
        <taxon>Intrasporangiaceae</taxon>
        <taxon>Ornithinibacter</taxon>
    </lineage>
</organism>
<evidence type="ECO:0000256" key="2">
    <source>
        <dbReference type="ARBA" id="ARBA00022475"/>
    </source>
</evidence>
<protein>
    <recommendedName>
        <fullName evidence="8">Phage shock protein PspC N-terminal domain-containing protein</fullName>
    </recommendedName>
</protein>
<sequence length="468" mass="47525">MTQNLPPTGPPPSTPPPGAPPAGTSFLDDSFGRLRASGLVRDSEARWFGGVCSGLAHRLGVDPILIRAAAIILTFVGGVGLTAYVLLWLLMPDRHGVILAERGIRHGDVGAIALLVLAGLLVFGGIASVGSGDGWIAPLWLIPVALVAWFVLNRRGTLDGPAQGAIGSGPSPAAPYGPPPPPPASVPYGATLPVSAPYGATPPMSTPTGETMSAPPTSPPYGGYRAPATGQYAAPYGGRPTPPVPPRPVAPPPPPKPRRRRPSAFIGLVSLGIAIIGIGLGAALDGPTGFPGSAPTLAYLIALTGVSLVVLVLGLRGRASGFSGFLVFALSFLLAVSLIDARVPTSDGVGERTWSPVPAAGTTTFELGAGDAVLDLDGLVTTTPRTTPQTIEVDMGAGELTILVPEGLDARIDANVGFGSIRHTGSTVTDVDENSGADRSTSMTIGDTPVEVIIDAELGLGQITIQEQ</sequence>
<keyword evidence="2" id="KW-1003">Cell membrane</keyword>
<keyword evidence="10" id="KW-1185">Reference proteome</keyword>
<feature type="compositionally biased region" description="Polar residues" evidence="6">
    <location>
        <begin position="206"/>
        <end position="215"/>
    </location>
</feature>
<name>A0ABP8JNZ6_9MICO</name>
<evidence type="ECO:0000256" key="3">
    <source>
        <dbReference type="ARBA" id="ARBA00022692"/>
    </source>
</evidence>
<feature type="transmembrane region" description="Helical" evidence="7">
    <location>
        <begin position="135"/>
        <end position="152"/>
    </location>
</feature>
<feature type="compositionally biased region" description="Pro residues" evidence="6">
    <location>
        <begin position="240"/>
        <end position="255"/>
    </location>
</feature>
<evidence type="ECO:0000256" key="5">
    <source>
        <dbReference type="ARBA" id="ARBA00023136"/>
    </source>
</evidence>
<dbReference type="InterPro" id="IPR052027">
    <property type="entry name" value="PspC"/>
</dbReference>